<gene>
    <name evidence="1" type="ORF">Scep_002798</name>
</gene>
<evidence type="ECO:0000313" key="2">
    <source>
        <dbReference type="Proteomes" id="UP001419268"/>
    </source>
</evidence>
<dbReference type="Proteomes" id="UP001419268">
    <property type="component" value="Unassembled WGS sequence"/>
</dbReference>
<evidence type="ECO:0000313" key="1">
    <source>
        <dbReference type="EMBL" id="KAK9167607.1"/>
    </source>
</evidence>
<keyword evidence="2" id="KW-1185">Reference proteome</keyword>
<comment type="caution">
    <text evidence="1">The sequence shown here is derived from an EMBL/GenBank/DDBJ whole genome shotgun (WGS) entry which is preliminary data.</text>
</comment>
<protein>
    <submittedName>
        <fullName evidence="1">Uncharacterized protein</fullName>
    </submittedName>
</protein>
<accession>A0AAP0LAJ5</accession>
<reference evidence="1 2" key="1">
    <citation type="submission" date="2024-01" db="EMBL/GenBank/DDBJ databases">
        <title>Genome assemblies of Stephania.</title>
        <authorList>
            <person name="Yang L."/>
        </authorList>
    </citation>
    <scope>NUCLEOTIDE SEQUENCE [LARGE SCALE GENOMIC DNA]</scope>
    <source>
        <strain evidence="1">JXDWG</strain>
        <tissue evidence="1">Leaf</tissue>
    </source>
</reference>
<sequence>MINRTVDVAVDGGPRLILLVLIPRHFKGHGFICWVGRLFKEGRVGAIRGERQGGEEEGGGVNRYLIGGGAYARETEERRCGGLAGARKRPQATAAAVRGGISVASGTWRKNSARRATEEGSPAAQ</sequence>
<proteinExistence type="predicted"/>
<dbReference type="EMBL" id="JBBNAG010000001">
    <property type="protein sequence ID" value="KAK9167607.1"/>
    <property type="molecule type" value="Genomic_DNA"/>
</dbReference>
<organism evidence="1 2">
    <name type="scientific">Stephania cephalantha</name>
    <dbReference type="NCBI Taxonomy" id="152367"/>
    <lineage>
        <taxon>Eukaryota</taxon>
        <taxon>Viridiplantae</taxon>
        <taxon>Streptophyta</taxon>
        <taxon>Embryophyta</taxon>
        <taxon>Tracheophyta</taxon>
        <taxon>Spermatophyta</taxon>
        <taxon>Magnoliopsida</taxon>
        <taxon>Ranunculales</taxon>
        <taxon>Menispermaceae</taxon>
        <taxon>Menispermoideae</taxon>
        <taxon>Cissampelideae</taxon>
        <taxon>Stephania</taxon>
    </lineage>
</organism>
<dbReference type="AlphaFoldDB" id="A0AAP0LAJ5"/>
<name>A0AAP0LAJ5_9MAGN</name>